<reference evidence="6 7" key="1">
    <citation type="submission" date="2018-10" db="EMBL/GenBank/DDBJ databases">
        <title>Draft genome of Cortibacter populi DSM10536.</title>
        <authorList>
            <person name="Bernier A.-M."/>
            <person name="Bernard K."/>
        </authorList>
    </citation>
    <scope>NUCLEOTIDE SEQUENCE [LARGE SCALE GENOMIC DNA]</scope>
    <source>
        <strain evidence="6 7">DSM 105136</strain>
    </source>
</reference>
<dbReference type="OrthoDB" id="8527856at2"/>
<name>A0A3M6QIW3_9BURK</name>
<dbReference type="SUPFAM" id="SSF47413">
    <property type="entry name" value="lambda repressor-like DNA-binding domains"/>
    <property type="match status" value="1"/>
</dbReference>
<evidence type="ECO:0000256" key="4">
    <source>
        <dbReference type="SAM" id="Phobius"/>
    </source>
</evidence>
<dbReference type="AlphaFoldDB" id="A0A3M6QIW3"/>
<organism evidence="6 7">
    <name type="scientific">Corticibacter populi</name>
    <dbReference type="NCBI Taxonomy" id="1550736"/>
    <lineage>
        <taxon>Bacteria</taxon>
        <taxon>Pseudomonadati</taxon>
        <taxon>Pseudomonadota</taxon>
        <taxon>Betaproteobacteria</taxon>
        <taxon>Burkholderiales</taxon>
        <taxon>Comamonadaceae</taxon>
        <taxon>Corticibacter</taxon>
    </lineage>
</organism>
<dbReference type="GO" id="GO:0003677">
    <property type="term" value="F:DNA binding"/>
    <property type="evidence" value="ECO:0007669"/>
    <property type="project" value="UniProtKB-KW"/>
</dbReference>
<accession>A0A3M6QIW3</accession>
<dbReference type="RefSeq" id="WP_122231858.1">
    <property type="nucleotide sequence ID" value="NZ_RDQO01000007.1"/>
</dbReference>
<feature type="transmembrane region" description="Helical" evidence="4">
    <location>
        <begin position="85"/>
        <end position="105"/>
    </location>
</feature>
<keyword evidence="2" id="KW-0238">DNA-binding</keyword>
<dbReference type="InterPro" id="IPR010982">
    <property type="entry name" value="Lambda_DNA-bd_dom_sf"/>
</dbReference>
<dbReference type="SMART" id="SM00530">
    <property type="entry name" value="HTH_XRE"/>
    <property type="match status" value="1"/>
</dbReference>
<dbReference type="InterPro" id="IPR050807">
    <property type="entry name" value="TransReg_Diox_bact_type"/>
</dbReference>
<evidence type="ECO:0000313" key="7">
    <source>
        <dbReference type="Proteomes" id="UP000278006"/>
    </source>
</evidence>
<evidence type="ECO:0000256" key="3">
    <source>
        <dbReference type="ARBA" id="ARBA00023163"/>
    </source>
</evidence>
<dbReference type="InterPro" id="IPR025698">
    <property type="entry name" value="2TM_dom"/>
</dbReference>
<gene>
    <name evidence="6" type="ORF">D8I35_17615</name>
</gene>
<dbReference type="Gene3D" id="1.10.260.40">
    <property type="entry name" value="lambda repressor-like DNA-binding domains"/>
    <property type="match status" value="1"/>
</dbReference>
<dbReference type="CDD" id="cd00093">
    <property type="entry name" value="HTH_XRE"/>
    <property type="match status" value="1"/>
</dbReference>
<protein>
    <submittedName>
        <fullName evidence="6">Helix-turn-helix domain-containing protein</fullName>
    </submittedName>
</protein>
<dbReference type="GO" id="GO:0003700">
    <property type="term" value="F:DNA-binding transcription factor activity"/>
    <property type="evidence" value="ECO:0007669"/>
    <property type="project" value="TreeGrafter"/>
</dbReference>
<dbReference type="PANTHER" id="PTHR46797:SF23">
    <property type="entry name" value="HTH-TYPE TRANSCRIPTIONAL REGULATOR SUTR"/>
    <property type="match status" value="1"/>
</dbReference>
<keyword evidence="4" id="KW-0812">Transmembrane</keyword>
<keyword evidence="1" id="KW-0805">Transcription regulation</keyword>
<keyword evidence="4" id="KW-1133">Transmembrane helix</keyword>
<dbReference type="PROSITE" id="PS50943">
    <property type="entry name" value="HTH_CROC1"/>
    <property type="match status" value="1"/>
</dbReference>
<dbReference type="Pfam" id="PF01381">
    <property type="entry name" value="HTH_3"/>
    <property type="match status" value="1"/>
</dbReference>
<comment type="caution">
    <text evidence="6">The sequence shown here is derived from an EMBL/GenBank/DDBJ whole genome shotgun (WGS) entry which is preliminary data.</text>
</comment>
<keyword evidence="4" id="KW-0472">Membrane</keyword>
<feature type="transmembrane region" description="Helical" evidence="4">
    <location>
        <begin position="117"/>
        <end position="140"/>
    </location>
</feature>
<dbReference type="InterPro" id="IPR001387">
    <property type="entry name" value="Cro/C1-type_HTH"/>
</dbReference>
<evidence type="ECO:0000313" key="6">
    <source>
        <dbReference type="EMBL" id="RMX02993.1"/>
    </source>
</evidence>
<dbReference type="GO" id="GO:0005829">
    <property type="term" value="C:cytosol"/>
    <property type="evidence" value="ECO:0007669"/>
    <property type="project" value="TreeGrafter"/>
</dbReference>
<dbReference type="Proteomes" id="UP000278006">
    <property type="component" value="Unassembled WGS sequence"/>
</dbReference>
<evidence type="ECO:0000256" key="2">
    <source>
        <dbReference type="ARBA" id="ARBA00023125"/>
    </source>
</evidence>
<feature type="domain" description="HTH cro/C1-type" evidence="5">
    <location>
        <begin position="3"/>
        <end position="56"/>
    </location>
</feature>
<proteinExistence type="predicted"/>
<keyword evidence="7" id="KW-1185">Reference proteome</keyword>
<keyword evidence="3" id="KW-0804">Transcription</keyword>
<dbReference type="PANTHER" id="PTHR46797">
    <property type="entry name" value="HTH-TYPE TRANSCRIPTIONAL REGULATOR"/>
    <property type="match status" value="1"/>
</dbReference>
<evidence type="ECO:0000256" key="1">
    <source>
        <dbReference type="ARBA" id="ARBA00023015"/>
    </source>
</evidence>
<dbReference type="EMBL" id="RDQO01000007">
    <property type="protein sequence ID" value="RMX02993.1"/>
    <property type="molecule type" value="Genomic_DNA"/>
</dbReference>
<evidence type="ECO:0000259" key="5">
    <source>
        <dbReference type="PROSITE" id="PS50943"/>
    </source>
</evidence>
<dbReference type="Pfam" id="PF13239">
    <property type="entry name" value="2TM"/>
    <property type="match status" value="1"/>
</dbReference>
<sequence>MLVQKLRLQRGWSQQQLAQLCGLSVRTIQRIERGQPASMETLKALASVFEIEFSAISNEDNMATATAPELEEQHAFLQVRKLKGFYIHLTQYCLMIPLLCIINLLTNPSTLWFIWPALGWGIGLLVHAAAAFEVTPFLGAQWEKRQVEKRLGRPL</sequence>